<dbReference type="Proteomes" id="UP000009170">
    <property type="component" value="Unassembled WGS sequence"/>
</dbReference>
<evidence type="ECO:0000256" key="1">
    <source>
        <dbReference type="SAM" id="SignalP"/>
    </source>
</evidence>
<accession>Q00VC2</accession>
<dbReference type="EMBL" id="KZ155771">
    <property type="protein sequence ID" value="OUS49149.1"/>
    <property type="molecule type" value="Genomic_DNA"/>
</dbReference>
<dbReference type="InterPro" id="IPR032466">
    <property type="entry name" value="Metal_Hydrolase"/>
</dbReference>
<dbReference type="GO" id="GO:0016810">
    <property type="term" value="F:hydrolase activity, acting on carbon-nitrogen (but not peptide) bonds"/>
    <property type="evidence" value="ECO:0007669"/>
    <property type="project" value="InterPro"/>
</dbReference>
<name>Q00VC2_OSTTA</name>
<evidence type="ECO:0000313" key="5">
    <source>
        <dbReference type="Proteomes" id="UP000009170"/>
    </source>
</evidence>
<gene>
    <name evidence="4" type="ORF">BE221DRAFT_66357</name>
    <name evidence="3" type="ORF">OT_ostta15g00880</name>
</gene>
<dbReference type="InterPro" id="IPR013108">
    <property type="entry name" value="Amidohydro_3"/>
</dbReference>
<dbReference type="InterPro" id="IPR033932">
    <property type="entry name" value="YtcJ-like"/>
</dbReference>
<sequence length="577" mass="62200">MALSGRDVAFVVSLLVAILALAWPVIEDTFGDKCPFGYGGQLVVSEPSSLGRALINCRVLHRDGLHDVFVGDSGRISAVKPSINREGHVRVIHDCAGRWIAPGFVDAHVHALSGGVSLGVANLRDASNKEEFVDILAREIGKRDDGWVIGHGWDETRWGGEIPNVDWLDERFAGTRVWAQRVCGHVGFASSEALEEAGLGGNPSGILKESEMSAVVEKIARRTRAERDEALRRAFEHLLSLGITTIADFGDIESLLAGPNGYDTLWEDFETLERWDRAGDLPIRVTSYMPLGDYRRTAAHPAWNDGWTREDAASGISSRIRIGGVKAFLDGSLGGRTAAFLEAYDDDPTTRGELIYSGKNEAVLIEEALASDSLGLQVAVHAIGDAAVEQAIQLASFIEEKNGKQDVRRFRIEHSQHLTSPIEGQPERLKSLGAVASVQPAQIVIDEPSVAAKLGYERARRYCALRTLANHDVPLAGGSDWPIVSADVFDAMRAAVIREREALTAEEAVKLFTQGAAFALRLDGLVGTLASGAFADFIILDGSPADFIVMGNAKPNVLGTFVGGKCAYGDCTQEHLG</sequence>
<dbReference type="RefSeq" id="XP_003083230.1">
    <property type="nucleotide sequence ID" value="XM_003083182.1"/>
</dbReference>
<dbReference type="Proteomes" id="UP000195557">
    <property type="component" value="Unassembled WGS sequence"/>
</dbReference>
<dbReference type="PANTHER" id="PTHR22642:SF2">
    <property type="entry name" value="PROTEIN LONG AFTER FAR-RED 3"/>
    <property type="match status" value="1"/>
</dbReference>
<reference evidence="4" key="3">
    <citation type="submission" date="2017-04" db="EMBL/GenBank/DDBJ databases">
        <title>Population genomics of picophytoplankton unveils novel chromosome hypervariability.</title>
        <authorList>
            <consortium name="DOE Joint Genome Institute"/>
            <person name="Blanc-Mathieu R."/>
            <person name="Krasovec M."/>
            <person name="Hebrard M."/>
            <person name="Yau S."/>
            <person name="Desgranges E."/>
            <person name="Martin J."/>
            <person name="Schackwitz W."/>
            <person name="Kuo A."/>
            <person name="Salin G."/>
            <person name="Donnadieu C."/>
            <person name="Desdevises Y."/>
            <person name="Sanchez-Ferandin S."/>
            <person name="Moreau H."/>
            <person name="Rivals E."/>
            <person name="Grigoriev I.V."/>
            <person name="Grimsley N."/>
            <person name="Eyre-Walker A."/>
            <person name="Piganeau G."/>
        </authorList>
    </citation>
    <scope>NUCLEOTIDE SEQUENCE [LARGE SCALE GENOMIC DNA]</scope>
    <source>
        <strain evidence="4">RCC 1115</strain>
    </source>
</reference>
<evidence type="ECO:0000313" key="3">
    <source>
        <dbReference type="EMBL" id="CAL57505.1"/>
    </source>
</evidence>
<accession>A0A454XLN2</accession>
<dbReference type="Gene3D" id="2.30.40.10">
    <property type="entry name" value="Urease, subunit C, domain 1"/>
    <property type="match status" value="1"/>
</dbReference>
<proteinExistence type="predicted"/>
<dbReference type="KEGG" id="ota:OT_ostta15g00880"/>
<feature type="signal peptide" evidence="1">
    <location>
        <begin position="1"/>
        <end position="22"/>
    </location>
</feature>
<feature type="chain" id="PRO_5030174938" evidence="1">
    <location>
        <begin position="23"/>
        <end position="577"/>
    </location>
</feature>
<keyword evidence="1" id="KW-0732">Signal</keyword>
<dbReference type="Gene3D" id="3.20.20.140">
    <property type="entry name" value="Metal-dependent hydrolases"/>
    <property type="match status" value="1"/>
</dbReference>
<keyword evidence="5" id="KW-1185">Reference proteome</keyword>
<protein>
    <submittedName>
        <fullName evidence="4">Amidohydrolase family-domain-containing protein</fullName>
    </submittedName>
    <submittedName>
        <fullName evidence="3">Metal-dependent hydrolase, composite domain</fullName>
    </submittedName>
</protein>
<accession>A0A1Y5IHU4</accession>
<dbReference type="CDD" id="cd01300">
    <property type="entry name" value="YtcJ_like"/>
    <property type="match status" value="1"/>
</dbReference>
<dbReference type="FunCoup" id="Q00VC2">
    <property type="interactions" value="126"/>
</dbReference>
<keyword evidence="3" id="KW-0378">Hydrolase</keyword>
<dbReference type="AlphaFoldDB" id="Q00VC2"/>
<dbReference type="InParanoid" id="Q00VC2"/>
<reference evidence="3 5" key="1">
    <citation type="journal article" date="2006" name="Proc. Natl. Acad. Sci. U.S.A.">
        <title>Genome analysis of the smallest free-living eukaryote Ostreococcus tauri unveils many unique features.</title>
        <authorList>
            <person name="Derelle E."/>
            <person name="Ferraz C."/>
            <person name="Rombauts S."/>
            <person name="Rouze P."/>
            <person name="Worden A.Z."/>
            <person name="Robbens S."/>
            <person name="Partensky F."/>
            <person name="Degroeve S."/>
            <person name="Echeynie S."/>
            <person name="Cooke R."/>
            <person name="Saeys Y."/>
            <person name="Wuyts J."/>
            <person name="Jabbari K."/>
            <person name="Bowler C."/>
            <person name="Panaud O."/>
            <person name="Piegu B."/>
            <person name="Ball S.G."/>
            <person name="Ral J.-P."/>
            <person name="Bouget F.-Y."/>
            <person name="Piganeau G."/>
            <person name="De Baets B."/>
            <person name="Picard A."/>
            <person name="Delseny M."/>
            <person name="Demaille J."/>
            <person name="Van de Peer Y."/>
            <person name="Moreau H."/>
        </authorList>
    </citation>
    <scope>NUCLEOTIDE SEQUENCE [LARGE SCALE GENOMIC DNA]</scope>
    <source>
        <strain evidence="3 5">OTTH0595</strain>
    </source>
</reference>
<dbReference type="STRING" id="70448.Q00VC2"/>
<dbReference type="OrthoDB" id="3501663at2759"/>
<evidence type="ECO:0000259" key="2">
    <source>
        <dbReference type="Pfam" id="PF07969"/>
    </source>
</evidence>
<feature type="domain" description="Amidohydrolase 3" evidence="2">
    <location>
        <begin position="94"/>
        <end position="568"/>
    </location>
</feature>
<dbReference type="PANTHER" id="PTHR22642">
    <property type="entry name" value="IMIDAZOLONEPROPIONASE"/>
    <property type="match status" value="1"/>
</dbReference>
<dbReference type="GeneID" id="9837995"/>
<dbReference type="SUPFAM" id="SSF51338">
    <property type="entry name" value="Composite domain of metallo-dependent hydrolases"/>
    <property type="match status" value="1"/>
</dbReference>
<dbReference type="SUPFAM" id="SSF51556">
    <property type="entry name" value="Metallo-dependent hydrolases"/>
    <property type="match status" value="1"/>
</dbReference>
<dbReference type="Pfam" id="PF07969">
    <property type="entry name" value="Amidohydro_3"/>
    <property type="match status" value="1"/>
</dbReference>
<dbReference type="EMBL" id="CAID01000015">
    <property type="protein sequence ID" value="CAL57505.1"/>
    <property type="molecule type" value="Genomic_DNA"/>
</dbReference>
<dbReference type="OMA" id="VAWVGSE"/>
<dbReference type="Gene3D" id="3.10.310.70">
    <property type="match status" value="1"/>
</dbReference>
<organism evidence="3 5">
    <name type="scientific">Ostreococcus tauri</name>
    <name type="common">Marine green alga</name>
    <dbReference type="NCBI Taxonomy" id="70448"/>
    <lineage>
        <taxon>Eukaryota</taxon>
        <taxon>Viridiplantae</taxon>
        <taxon>Chlorophyta</taxon>
        <taxon>Mamiellophyceae</taxon>
        <taxon>Mamiellales</taxon>
        <taxon>Bathycoccaceae</taxon>
        <taxon>Ostreococcus</taxon>
    </lineage>
</organism>
<dbReference type="InterPro" id="IPR011059">
    <property type="entry name" value="Metal-dep_hydrolase_composite"/>
</dbReference>
<evidence type="ECO:0000313" key="4">
    <source>
        <dbReference type="EMBL" id="OUS49149.1"/>
    </source>
</evidence>
<reference evidence="3" key="2">
    <citation type="journal article" date="2014" name="BMC Genomics">
        <title>An improved genome of the model marine alga Ostreococcus tauri unfolds by assessing Illumina de novo assemblies.</title>
        <authorList>
            <person name="Blanc-Mathieu R."/>
            <person name="Verhelst B."/>
            <person name="Derelle E."/>
            <person name="Rombauts S."/>
            <person name="Bouget F.Y."/>
            <person name="Carre I."/>
            <person name="Chateau A."/>
            <person name="Eyre-Walker A."/>
            <person name="Grimsley N."/>
            <person name="Moreau H."/>
            <person name="Piegu B."/>
            <person name="Rivals E."/>
            <person name="Schackwitz W."/>
            <person name="Van de Peer Y."/>
            <person name="Piganeau G."/>
        </authorList>
    </citation>
    <scope>NUCLEOTIDE SEQUENCE</scope>
    <source>
        <strain evidence="3">RCC4221</strain>
    </source>
</reference>